<dbReference type="InterPro" id="IPR013783">
    <property type="entry name" value="Ig-like_fold"/>
</dbReference>
<evidence type="ECO:0000313" key="4">
    <source>
        <dbReference type="Proteomes" id="UP000464378"/>
    </source>
</evidence>
<dbReference type="GO" id="GO:0007165">
    <property type="term" value="P:signal transduction"/>
    <property type="evidence" value="ECO:0007669"/>
    <property type="project" value="InterPro"/>
</dbReference>
<organism evidence="3">
    <name type="scientific">Tuwongella immobilis</name>
    <dbReference type="NCBI Taxonomy" id="692036"/>
    <lineage>
        <taxon>Bacteria</taxon>
        <taxon>Pseudomonadati</taxon>
        <taxon>Planctomycetota</taxon>
        <taxon>Planctomycetia</taxon>
        <taxon>Gemmatales</taxon>
        <taxon>Gemmataceae</taxon>
        <taxon>Tuwongella</taxon>
    </lineage>
</organism>
<reference evidence="3" key="1">
    <citation type="submission" date="2019-04" db="EMBL/GenBank/DDBJ databases">
        <authorList>
            <consortium name="Science for Life Laboratories"/>
        </authorList>
    </citation>
    <scope>NUCLEOTIDE SEQUENCE</scope>
    <source>
        <strain evidence="3">MBLW1</strain>
    </source>
</reference>
<dbReference type="EMBL" id="LR593887">
    <property type="protein sequence ID" value="VTS02324.1"/>
    <property type="molecule type" value="Genomic_DNA"/>
</dbReference>
<feature type="region of interest" description="Disordered" evidence="1">
    <location>
        <begin position="1"/>
        <end position="26"/>
    </location>
</feature>
<dbReference type="Proteomes" id="UP000464378">
    <property type="component" value="Chromosome"/>
</dbReference>
<dbReference type="KEGG" id="tim:GMBLW1_12150"/>
<feature type="domain" description="CheW-like" evidence="2">
    <location>
        <begin position="400"/>
        <end position="541"/>
    </location>
</feature>
<dbReference type="EMBL" id="LR586016">
    <property type="protein sequence ID" value="VIP02745.1"/>
    <property type="molecule type" value="Genomic_DNA"/>
</dbReference>
<name>A0A6C2YNW4_9BACT</name>
<dbReference type="GO" id="GO:0006935">
    <property type="term" value="P:chemotaxis"/>
    <property type="evidence" value="ECO:0007669"/>
    <property type="project" value="InterPro"/>
</dbReference>
<proteinExistence type="predicted"/>
<gene>
    <name evidence="3" type="ORF">GMBLW1_12150</name>
</gene>
<feature type="compositionally biased region" description="Polar residues" evidence="1">
    <location>
        <begin position="10"/>
        <end position="26"/>
    </location>
</feature>
<dbReference type="Gene3D" id="2.30.30.40">
    <property type="entry name" value="SH3 Domains"/>
    <property type="match status" value="1"/>
</dbReference>
<dbReference type="PROSITE" id="PS50851">
    <property type="entry name" value="CHEW"/>
    <property type="match status" value="1"/>
</dbReference>
<dbReference type="Gene3D" id="2.40.50.180">
    <property type="entry name" value="CheA-289, Domain 4"/>
    <property type="match status" value="1"/>
</dbReference>
<accession>A0A6C2YNW4</accession>
<protein>
    <recommendedName>
        <fullName evidence="2">CheW-like domain-containing protein</fullName>
    </recommendedName>
</protein>
<keyword evidence="4" id="KW-1185">Reference proteome</keyword>
<dbReference type="InParanoid" id="A0A6C2YNW4"/>
<dbReference type="Pfam" id="PF01584">
    <property type="entry name" value="CheW"/>
    <property type="match status" value="1"/>
</dbReference>
<evidence type="ECO:0000256" key="1">
    <source>
        <dbReference type="SAM" id="MobiDB-lite"/>
    </source>
</evidence>
<evidence type="ECO:0000259" key="2">
    <source>
        <dbReference type="PROSITE" id="PS50851"/>
    </source>
</evidence>
<dbReference type="AlphaFoldDB" id="A0A6C2YNW4"/>
<dbReference type="SUPFAM" id="SSF50341">
    <property type="entry name" value="CheW-like"/>
    <property type="match status" value="1"/>
</dbReference>
<evidence type="ECO:0000313" key="3">
    <source>
        <dbReference type="EMBL" id="VIP02745.1"/>
    </source>
</evidence>
<dbReference type="InterPro" id="IPR002545">
    <property type="entry name" value="CheW-lke_dom"/>
</dbReference>
<dbReference type="Gene3D" id="2.60.40.10">
    <property type="entry name" value="Immunoglobulins"/>
    <property type="match status" value="1"/>
</dbReference>
<dbReference type="InterPro" id="IPR036061">
    <property type="entry name" value="CheW-like_dom_sf"/>
</dbReference>
<dbReference type="SMART" id="SM00260">
    <property type="entry name" value="CheW"/>
    <property type="match status" value="1"/>
</dbReference>
<sequence>MEVSGPSVDIENQISRSVSPSPTTESRNVPMIRMLVNSFVPVKPSAMMQKRVLVGESAAFEYTYRLENGTGEPFTQLRIVHELPANVRLISASVPGKIDQRQITWSWGTLAPADSVEVRVVVDPGANPVPPEAIRFWVHRAEPTPRLESQLEIRWMGPLQSGVGESNPGTLRVWNRGCGSADSVTLTVQDPKHSSEFTIDLGRLSAGEARHVHLPLPTKLPGDYPLAIRCHVNDQFVWGETLPFAVVAPQLVLEWEGEAAFRVGESFRTVLTIRNDGKATAIGSWVRLMLPDAVRLVESPPEWNRTNSAPQSFLHRMGDLCPNESRRFRLEFQACELGDVRLQAVAASERTDVQAANWMGRAMLNPPDGRISSSLLQSLTTPPQANATPQRVRRTIPTTGDAYLQFRFGGMLLAIPMTHFLAVVVNPDFSPGTVSRPGLLGITHWRGEVVSVVDLAWALGMESVGEGVESPRWLLASIGGVPQAWPIDRTQGIVRIEAETIRPLADWVDSPINSRTRGIAEVQGQRVILLDPQQIRLVTMDPSEFPQPIADA</sequence>